<accession>A0A1G2KQD1</accession>
<gene>
    <name evidence="2" type="ORF">A3C11_02505</name>
</gene>
<evidence type="ECO:0000313" key="3">
    <source>
        <dbReference type="Proteomes" id="UP000177362"/>
    </source>
</evidence>
<evidence type="ECO:0000256" key="1">
    <source>
        <dbReference type="SAM" id="MobiDB-lite"/>
    </source>
</evidence>
<feature type="region of interest" description="Disordered" evidence="1">
    <location>
        <begin position="1"/>
        <end position="22"/>
    </location>
</feature>
<dbReference type="STRING" id="1802271.A3C11_02505"/>
<dbReference type="EMBL" id="MHQJ01000016">
    <property type="protein sequence ID" value="OHA01474.1"/>
    <property type="molecule type" value="Genomic_DNA"/>
</dbReference>
<sequence>MGNGVWGTPKQSKARYGVKIPPRPSVPPERLVVSHVEPSGCGQFRSKNVRAELYNSTSVIIIS</sequence>
<dbReference type="AlphaFoldDB" id="A0A1G2KQD1"/>
<protein>
    <submittedName>
        <fullName evidence="2">Uncharacterized protein</fullName>
    </submittedName>
</protein>
<organism evidence="2 3">
    <name type="scientific">Candidatus Sungbacteria bacterium RIFCSPHIGHO2_02_FULL_49_12</name>
    <dbReference type="NCBI Taxonomy" id="1802271"/>
    <lineage>
        <taxon>Bacteria</taxon>
        <taxon>Candidatus Sungiibacteriota</taxon>
    </lineage>
</organism>
<evidence type="ECO:0000313" key="2">
    <source>
        <dbReference type="EMBL" id="OHA01474.1"/>
    </source>
</evidence>
<name>A0A1G2KQD1_9BACT</name>
<reference evidence="2 3" key="1">
    <citation type="journal article" date="2016" name="Nat. Commun.">
        <title>Thousands of microbial genomes shed light on interconnected biogeochemical processes in an aquifer system.</title>
        <authorList>
            <person name="Anantharaman K."/>
            <person name="Brown C.T."/>
            <person name="Hug L.A."/>
            <person name="Sharon I."/>
            <person name="Castelle C.J."/>
            <person name="Probst A.J."/>
            <person name="Thomas B.C."/>
            <person name="Singh A."/>
            <person name="Wilkins M.J."/>
            <person name="Karaoz U."/>
            <person name="Brodie E.L."/>
            <person name="Williams K.H."/>
            <person name="Hubbard S.S."/>
            <person name="Banfield J.F."/>
        </authorList>
    </citation>
    <scope>NUCLEOTIDE SEQUENCE [LARGE SCALE GENOMIC DNA]</scope>
</reference>
<dbReference type="Proteomes" id="UP000177362">
    <property type="component" value="Unassembled WGS sequence"/>
</dbReference>
<proteinExistence type="predicted"/>
<comment type="caution">
    <text evidence="2">The sequence shown here is derived from an EMBL/GenBank/DDBJ whole genome shotgun (WGS) entry which is preliminary data.</text>
</comment>